<sequence>MAPRAEDEDLVIEPADDEGLLFGNSSSKNMTQRCKKRQMDLLLMSAVLSTRVPESSRVTSACHLFGSPPRFLHSSLSKSFCFFLAPPLSSPRRSCPPPSFTATRKIDVGVGSSYL</sequence>
<dbReference type="AlphaFoldDB" id="A0A8S1HJ97"/>
<evidence type="ECO:0000313" key="2">
    <source>
        <dbReference type="EMBL" id="CAD6195794.1"/>
    </source>
</evidence>
<proteinExistence type="predicted"/>
<accession>A0A8S1HJ97</accession>
<name>A0A8S1HJ97_9PELO</name>
<comment type="caution">
    <text evidence="2">The sequence shown here is derived from an EMBL/GenBank/DDBJ whole genome shotgun (WGS) entry which is preliminary data.</text>
</comment>
<keyword evidence="3" id="KW-1185">Reference proteome</keyword>
<feature type="region of interest" description="Disordered" evidence="1">
    <location>
        <begin position="1"/>
        <end position="27"/>
    </location>
</feature>
<reference evidence="2" key="1">
    <citation type="submission" date="2020-10" db="EMBL/GenBank/DDBJ databases">
        <authorList>
            <person name="Kikuchi T."/>
        </authorList>
    </citation>
    <scope>NUCLEOTIDE SEQUENCE</scope>
    <source>
        <strain evidence="2">NKZ352</strain>
    </source>
</reference>
<dbReference type="OrthoDB" id="10561761at2759"/>
<organism evidence="2 3">
    <name type="scientific">Caenorhabditis auriculariae</name>
    <dbReference type="NCBI Taxonomy" id="2777116"/>
    <lineage>
        <taxon>Eukaryota</taxon>
        <taxon>Metazoa</taxon>
        <taxon>Ecdysozoa</taxon>
        <taxon>Nematoda</taxon>
        <taxon>Chromadorea</taxon>
        <taxon>Rhabditida</taxon>
        <taxon>Rhabditina</taxon>
        <taxon>Rhabditomorpha</taxon>
        <taxon>Rhabditoidea</taxon>
        <taxon>Rhabditidae</taxon>
        <taxon>Peloderinae</taxon>
        <taxon>Caenorhabditis</taxon>
    </lineage>
</organism>
<dbReference type="EMBL" id="CAJGYM010000060">
    <property type="protein sequence ID" value="CAD6195794.1"/>
    <property type="molecule type" value="Genomic_DNA"/>
</dbReference>
<evidence type="ECO:0000313" key="3">
    <source>
        <dbReference type="Proteomes" id="UP000835052"/>
    </source>
</evidence>
<evidence type="ECO:0000256" key="1">
    <source>
        <dbReference type="SAM" id="MobiDB-lite"/>
    </source>
</evidence>
<gene>
    <name evidence="2" type="ORF">CAUJ_LOCUS11713</name>
</gene>
<dbReference type="Proteomes" id="UP000835052">
    <property type="component" value="Unassembled WGS sequence"/>
</dbReference>
<protein>
    <submittedName>
        <fullName evidence="2">Uncharacterized protein</fullName>
    </submittedName>
</protein>
<feature type="compositionally biased region" description="Acidic residues" evidence="1">
    <location>
        <begin position="1"/>
        <end position="19"/>
    </location>
</feature>